<keyword evidence="1" id="KW-0175">Coiled coil</keyword>
<evidence type="ECO:0008006" key="4">
    <source>
        <dbReference type="Google" id="ProtNLM"/>
    </source>
</evidence>
<accession>A0A347WIL6</accession>
<proteinExistence type="predicted"/>
<evidence type="ECO:0000313" key="3">
    <source>
        <dbReference type="Proteomes" id="UP000263232"/>
    </source>
</evidence>
<keyword evidence="3" id="KW-1185">Reference proteome</keyword>
<protein>
    <recommendedName>
        <fullName evidence="4">DUF3310 domain-containing protein</fullName>
    </recommendedName>
</protein>
<reference evidence="2 3" key="1">
    <citation type="submission" date="2017-09" db="EMBL/GenBank/DDBJ databases">
        <title>Complete genome sequence of Oxytococcus suis strain ZY16052.</title>
        <authorList>
            <person name="Li F."/>
        </authorList>
    </citation>
    <scope>NUCLEOTIDE SEQUENCE [LARGE SCALE GENOMIC DNA]</scope>
    <source>
        <strain evidence="2 3">ZY16052</strain>
    </source>
</reference>
<dbReference type="KEGG" id="abae:CL176_02165"/>
<gene>
    <name evidence="2" type="ORF">CL176_02165</name>
</gene>
<organism evidence="2 3">
    <name type="scientific">Suicoccus acidiformans</name>
    <dbReference type="NCBI Taxonomy" id="2036206"/>
    <lineage>
        <taxon>Bacteria</taxon>
        <taxon>Bacillati</taxon>
        <taxon>Bacillota</taxon>
        <taxon>Bacilli</taxon>
        <taxon>Lactobacillales</taxon>
        <taxon>Aerococcaceae</taxon>
        <taxon>Suicoccus</taxon>
    </lineage>
</organism>
<evidence type="ECO:0000313" key="2">
    <source>
        <dbReference type="EMBL" id="AXY24923.1"/>
    </source>
</evidence>
<dbReference type="EMBL" id="CP023434">
    <property type="protein sequence ID" value="AXY24923.1"/>
    <property type="molecule type" value="Genomic_DNA"/>
</dbReference>
<feature type="coiled-coil region" evidence="1">
    <location>
        <begin position="122"/>
        <end position="149"/>
    </location>
</feature>
<dbReference type="InterPro" id="IPR021739">
    <property type="entry name" value="SaV-like"/>
</dbReference>
<name>A0A347WIL6_9LACT</name>
<evidence type="ECO:0000256" key="1">
    <source>
        <dbReference type="SAM" id="Coils"/>
    </source>
</evidence>
<dbReference type="OrthoDB" id="1684418at2"/>
<dbReference type="AlphaFoldDB" id="A0A347WIL6"/>
<dbReference type="Pfam" id="PF11753">
    <property type="entry name" value="DUF3310"/>
    <property type="match status" value="1"/>
</dbReference>
<sequence>MTSNHQKMNVRQFFLLWHLRRRKLMKQKVKDKIIFLFKELEGLDFFDEDSLLKSILIVIDKDWPEAPKPTSDSQPRDAINKPKHYIGRNGIEVDEVSVGFLSKIKDGYVGHKIGTAVEYLLRASEKNQKEDIQKAHKNLEMLLDYLNKEGRL</sequence>
<dbReference type="Proteomes" id="UP000263232">
    <property type="component" value="Chromosome"/>
</dbReference>